<evidence type="ECO:0000313" key="11">
    <source>
        <dbReference type="EMBL" id="MCT7397574.1"/>
    </source>
</evidence>
<name>A0ABT2LWB4_9FIRM</name>
<dbReference type="Proteomes" id="UP001431199">
    <property type="component" value="Unassembled WGS sequence"/>
</dbReference>
<dbReference type="InterPro" id="IPR045070">
    <property type="entry name" value="MATE_MepA-like"/>
</dbReference>
<dbReference type="RefSeq" id="WP_118565814.1">
    <property type="nucleotide sequence ID" value="NZ_JAODBU010000002.1"/>
</dbReference>
<gene>
    <name evidence="11" type="ORF">N5B56_00565</name>
</gene>
<feature type="transmembrane region" description="Helical" evidence="10">
    <location>
        <begin position="91"/>
        <end position="113"/>
    </location>
</feature>
<evidence type="ECO:0000256" key="6">
    <source>
        <dbReference type="ARBA" id="ARBA00022692"/>
    </source>
</evidence>
<dbReference type="InterPro" id="IPR048279">
    <property type="entry name" value="MdtK-like"/>
</dbReference>
<comment type="caution">
    <text evidence="11">The sequence shown here is derived from an EMBL/GenBank/DDBJ whole genome shotgun (WGS) entry which is preliminary data.</text>
</comment>
<feature type="transmembrane region" description="Helical" evidence="10">
    <location>
        <begin position="384"/>
        <end position="408"/>
    </location>
</feature>
<feature type="transmembrane region" description="Helical" evidence="10">
    <location>
        <begin position="355"/>
        <end position="372"/>
    </location>
</feature>
<evidence type="ECO:0000256" key="10">
    <source>
        <dbReference type="SAM" id="Phobius"/>
    </source>
</evidence>
<comment type="subcellular location">
    <subcellularLocation>
        <location evidence="1">Cell membrane</location>
        <topology evidence="1">Multi-pass membrane protein</topology>
    </subcellularLocation>
</comment>
<evidence type="ECO:0000256" key="4">
    <source>
        <dbReference type="ARBA" id="ARBA00022448"/>
    </source>
</evidence>
<keyword evidence="8 10" id="KW-0472">Membrane</keyword>
<feature type="transmembrane region" description="Helical" evidence="10">
    <location>
        <begin position="14"/>
        <end position="34"/>
    </location>
</feature>
<dbReference type="Pfam" id="PF01554">
    <property type="entry name" value="MatE"/>
    <property type="match status" value="2"/>
</dbReference>
<feature type="transmembrane region" description="Helical" evidence="10">
    <location>
        <begin position="133"/>
        <end position="151"/>
    </location>
</feature>
<sequence length="443" mass="48368">MQIQLSDHFTLNKLLKFVLPSIIMMIFTSIYGVVDGLFVSNFVGRTAFAAINLVMPLLMGLSAIGFMIGTGGSAIVAKTLGENEPEKANEYFSFLVYATLIGGLLFSLSGFFFVKPLVTALGAEGELLNNCVLYARISFASLTFFMLQNVFQSFFVTAEKPKLGLFVIIAAGVTNMILDFLFIAVLNFGLAGAALATVCGECIGGLIPIFYFSRNNSSKLKLGKTHFNLKILIKTCTNGSSELMTNLSSSIVNSIYNYQLMKFAGENGVAAYGTIMYVNFIFIAIFLGYSIGSAPIISFHYGAKNDNELKNLFKKSISLIGSWGIMLFVIAQLIAGPLAKLFVGYNADLFLMTKHGFQIFCFAFLINGFNIFGSSFFTALNNGLISAAISFLRTLVFQLSVVLILPMILGINGIWISVAIAELLTLCVTVTCLIRKRKVYHYI</sequence>
<evidence type="ECO:0000256" key="9">
    <source>
        <dbReference type="ARBA" id="ARBA00023251"/>
    </source>
</evidence>
<feature type="transmembrane region" description="Helical" evidence="10">
    <location>
        <begin position="163"/>
        <end position="184"/>
    </location>
</feature>
<evidence type="ECO:0000256" key="2">
    <source>
        <dbReference type="ARBA" id="ARBA00008417"/>
    </source>
</evidence>
<keyword evidence="7 10" id="KW-1133">Transmembrane helix</keyword>
<keyword evidence="4" id="KW-0813">Transport</keyword>
<dbReference type="CDD" id="cd13143">
    <property type="entry name" value="MATE_MepA_like"/>
    <property type="match status" value="1"/>
</dbReference>
<dbReference type="InterPro" id="IPR051327">
    <property type="entry name" value="MATE_MepA_subfamily"/>
</dbReference>
<keyword evidence="12" id="KW-1185">Reference proteome</keyword>
<keyword evidence="9" id="KW-0046">Antibiotic resistance</keyword>
<dbReference type="PANTHER" id="PTHR43823:SF3">
    <property type="entry name" value="MULTIDRUG EXPORT PROTEIN MEPA"/>
    <property type="match status" value="1"/>
</dbReference>
<proteinExistence type="inferred from homology"/>
<evidence type="ECO:0000313" key="12">
    <source>
        <dbReference type="Proteomes" id="UP001431199"/>
    </source>
</evidence>
<dbReference type="PIRSF" id="PIRSF006603">
    <property type="entry name" value="DinF"/>
    <property type="match status" value="1"/>
</dbReference>
<dbReference type="EMBL" id="JAODBU010000002">
    <property type="protein sequence ID" value="MCT7397574.1"/>
    <property type="molecule type" value="Genomic_DNA"/>
</dbReference>
<evidence type="ECO:0000256" key="8">
    <source>
        <dbReference type="ARBA" id="ARBA00023136"/>
    </source>
</evidence>
<accession>A0ABT2LWB4</accession>
<keyword evidence="5" id="KW-1003">Cell membrane</keyword>
<evidence type="ECO:0000256" key="1">
    <source>
        <dbReference type="ARBA" id="ARBA00004651"/>
    </source>
</evidence>
<protein>
    <recommendedName>
        <fullName evidence="3">Multidrug export protein MepA</fullName>
    </recommendedName>
</protein>
<dbReference type="InterPro" id="IPR002528">
    <property type="entry name" value="MATE_fam"/>
</dbReference>
<comment type="similarity">
    <text evidence="2">Belongs to the multi antimicrobial extrusion (MATE) (TC 2.A.66.1) family. MepA subfamily.</text>
</comment>
<evidence type="ECO:0000256" key="3">
    <source>
        <dbReference type="ARBA" id="ARBA00022106"/>
    </source>
</evidence>
<keyword evidence="6 10" id="KW-0812">Transmembrane</keyword>
<dbReference type="PANTHER" id="PTHR43823">
    <property type="entry name" value="SPORULATION PROTEIN YKVU"/>
    <property type="match status" value="1"/>
</dbReference>
<evidence type="ECO:0000256" key="7">
    <source>
        <dbReference type="ARBA" id="ARBA00022989"/>
    </source>
</evidence>
<feature type="transmembrane region" description="Helical" evidence="10">
    <location>
        <begin position="46"/>
        <end position="70"/>
    </location>
</feature>
<feature type="transmembrane region" description="Helical" evidence="10">
    <location>
        <begin position="190"/>
        <end position="211"/>
    </location>
</feature>
<organism evidence="11 12">
    <name type="scientific">Eubacterium album</name>
    <dbReference type="NCBI Taxonomy" id="2978477"/>
    <lineage>
        <taxon>Bacteria</taxon>
        <taxon>Bacillati</taxon>
        <taxon>Bacillota</taxon>
        <taxon>Clostridia</taxon>
        <taxon>Eubacteriales</taxon>
        <taxon>Eubacteriaceae</taxon>
        <taxon>Eubacterium</taxon>
    </lineage>
</organism>
<reference evidence="11" key="1">
    <citation type="submission" date="2022-09" db="EMBL/GenBank/DDBJ databases">
        <title>Eubacterium sp. LFL-14 isolated from human feces.</title>
        <authorList>
            <person name="Liu F."/>
        </authorList>
    </citation>
    <scope>NUCLEOTIDE SEQUENCE</scope>
    <source>
        <strain evidence="11">LFL-14</strain>
    </source>
</reference>
<evidence type="ECO:0000256" key="5">
    <source>
        <dbReference type="ARBA" id="ARBA00022475"/>
    </source>
</evidence>
<feature type="transmembrane region" description="Helical" evidence="10">
    <location>
        <begin position="317"/>
        <end position="335"/>
    </location>
</feature>
<feature type="transmembrane region" description="Helical" evidence="10">
    <location>
        <begin position="276"/>
        <end position="297"/>
    </location>
</feature>